<keyword evidence="2" id="KW-0812">Transmembrane</keyword>
<gene>
    <name evidence="3" type="ORF">J2X12_000789</name>
</gene>
<keyword evidence="2" id="KW-0472">Membrane</keyword>
<feature type="region of interest" description="Disordered" evidence="1">
    <location>
        <begin position="1"/>
        <end position="23"/>
    </location>
</feature>
<dbReference type="RefSeq" id="WP_174175524.1">
    <property type="nucleotide sequence ID" value="NZ_JABTYH010000003.1"/>
</dbReference>
<feature type="region of interest" description="Disordered" evidence="1">
    <location>
        <begin position="79"/>
        <end position="116"/>
    </location>
</feature>
<dbReference type="EMBL" id="JAVDWN010000002">
    <property type="protein sequence ID" value="MDR7162781.1"/>
    <property type="molecule type" value="Genomic_DNA"/>
</dbReference>
<accession>A0AAW8N5S0</accession>
<dbReference type="Proteomes" id="UP001262032">
    <property type="component" value="Unassembled WGS sequence"/>
</dbReference>
<evidence type="ECO:0000313" key="4">
    <source>
        <dbReference type="Proteomes" id="UP001262032"/>
    </source>
</evidence>
<feature type="compositionally biased region" description="Low complexity" evidence="1">
    <location>
        <begin position="1"/>
        <end position="12"/>
    </location>
</feature>
<organism evidence="3 4">
    <name type="scientific">Pseudarthrobacter oxydans</name>
    <name type="common">Arthrobacter oxydans</name>
    <dbReference type="NCBI Taxonomy" id="1671"/>
    <lineage>
        <taxon>Bacteria</taxon>
        <taxon>Bacillati</taxon>
        <taxon>Actinomycetota</taxon>
        <taxon>Actinomycetes</taxon>
        <taxon>Micrococcales</taxon>
        <taxon>Micrococcaceae</taxon>
        <taxon>Pseudarthrobacter</taxon>
    </lineage>
</organism>
<keyword evidence="2" id="KW-1133">Transmembrane helix</keyword>
<sequence length="116" mass="12179">MHHLLLSLATTPTPLPTPTLREGISEDQVTPGLLGFIMTAFFVVATALLIVDMVRRIRRVRYRAQVEEDRMAAAAAADVEAAEAADAGAPGQQARGGAVQGTADGGTDTAQGDQRH</sequence>
<protein>
    <submittedName>
        <fullName evidence="3">Uncharacterized protein</fullName>
    </submittedName>
</protein>
<feature type="transmembrane region" description="Helical" evidence="2">
    <location>
        <begin position="31"/>
        <end position="51"/>
    </location>
</feature>
<name>A0AAW8N5S0_PSEOX</name>
<reference evidence="3" key="1">
    <citation type="submission" date="2023-07" db="EMBL/GenBank/DDBJ databases">
        <title>Sorghum-associated microbial communities from plants grown in Nebraska, USA.</title>
        <authorList>
            <person name="Schachtman D."/>
        </authorList>
    </citation>
    <scope>NUCLEOTIDE SEQUENCE</scope>
    <source>
        <strain evidence="3">BE261</strain>
    </source>
</reference>
<evidence type="ECO:0000256" key="2">
    <source>
        <dbReference type="SAM" id="Phobius"/>
    </source>
</evidence>
<evidence type="ECO:0000256" key="1">
    <source>
        <dbReference type="SAM" id="MobiDB-lite"/>
    </source>
</evidence>
<comment type="caution">
    <text evidence="3">The sequence shown here is derived from an EMBL/GenBank/DDBJ whole genome shotgun (WGS) entry which is preliminary data.</text>
</comment>
<proteinExistence type="predicted"/>
<evidence type="ECO:0000313" key="3">
    <source>
        <dbReference type="EMBL" id="MDR7162781.1"/>
    </source>
</evidence>
<dbReference type="GeneID" id="97421382"/>
<dbReference type="AlphaFoldDB" id="A0AAW8N5S0"/>